<gene>
    <name evidence="3" type="ORF">DDT42_01180</name>
</gene>
<accession>A0A9E2BGT4</accession>
<sequence>MFLSISRVVLIVLLILGFLLAPLLFAILSLVLIYLFLLLNIRANLSKLLNPLYYLILFLIPLISFQVLVRFSEDIHQSQGYLYLLSTISSLPAIIALHHSFQGNNYLAKVRFKPKTKRLTPYFKSFITPTVILLFFSILINQPVVTFTSILALSYLIALFLFTYLSIPLNPLSFAQTELKVVAGSTVNTPIKLSLTKPIKLQSIFRVRDKWISLEPISESIDGNSITINTTLTPPLAGPITPQILFSGKDQRGIIEVNQLLKPLTLQVIPRAKYAETIARTFLSQQGIEAGQSEQGTELMEKLTLPKGGVDYFDSRLYQPGDRLKDIDWKHTLKLNQLVTREFLDLNKPKAVLLVNLSATSDDEADKLAFQLITTALTLSIEKVPSSLIAYDQQKVICFSNLNDSKETLLTSLSLIKNIETIAPLKRFLDKADPMKIKRNLYLLKQVDSEPARKMLDLLKFQYQALEKGVKDHPASKALNDVLKSVLPPAVIFIISSLNHDLEAIQVVAYKLEELKYQVVSPEELISYFPSLVSSANKVLQ</sequence>
<feature type="transmembrane region" description="Helical" evidence="1">
    <location>
        <begin position="146"/>
        <end position="167"/>
    </location>
</feature>
<keyword evidence="1" id="KW-0812">Transmembrane</keyword>
<evidence type="ECO:0000259" key="2">
    <source>
        <dbReference type="Pfam" id="PF01882"/>
    </source>
</evidence>
<evidence type="ECO:0000256" key="1">
    <source>
        <dbReference type="SAM" id="Phobius"/>
    </source>
</evidence>
<evidence type="ECO:0000313" key="4">
    <source>
        <dbReference type="Proteomes" id="UP000811545"/>
    </source>
</evidence>
<feature type="transmembrane region" description="Helical" evidence="1">
    <location>
        <begin position="51"/>
        <end position="69"/>
    </location>
</feature>
<feature type="transmembrane region" description="Helical" evidence="1">
    <location>
        <begin position="6"/>
        <end position="39"/>
    </location>
</feature>
<name>A0A9E2BGT4_PSYF1</name>
<dbReference type="EMBL" id="QLTW01000073">
    <property type="protein sequence ID" value="MBT9145310.1"/>
    <property type="molecule type" value="Genomic_DNA"/>
</dbReference>
<dbReference type="Pfam" id="PF01882">
    <property type="entry name" value="DUF58"/>
    <property type="match status" value="1"/>
</dbReference>
<evidence type="ECO:0000313" key="3">
    <source>
        <dbReference type="EMBL" id="MBT9145310.1"/>
    </source>
</evidence>
<reference evidence="3 4" key="1">
    <citation type="journal article" date="2021" name="bioRxiv">
        <title>Unique metabolic strategies in Hadean analogues reveal hints for primordial physiology.</title>
        <authorList>
            <person name="Nobu M.K."/>
            <person name="Nakai R."/>
            <person name="Tamazawa S."/>
            <person name="Mori H."/>
            <person name="Toyoda A."/>
            <person name="Ijiri A."/>
            <person name="Suzuki S."/>
            <person name="Kurokawa K."/>
            <person name="Kamagata Y."/>
            <person name="Tamaki H."/>
        </authorList>
    </citation>
    <scope>NUCLEOTIDE SEQUENCE [LARGE SCALE GENOMIC DNA]</scope>
    <source>
        <strain evidence="3">BS525</strain>
    </source>
</reference>
<protein>
    <recommendedName>
        <fullName evidence="2">DUF58 domain-containing protein</fullName>
    </recommendedName>
</protein>
<dbReference type="InterPro" id="IPR002881">
    <property type="entry name" value="DUF58"/>
</dbReference>
<feature type="transmembrane region" description="Helical" evidence="1">
    <location>
        <begin position="81"/>
        <end position="101"/>
    </location>
</feature>
<feature type="domain" description="DUF58" evidence="2">
    <location>
        <begin position="314"/>
        <end position="363"/>
    </location>
</feature>
<dbReference type="AlphaFoldDB" id="A0A9E2BGT4"/>
<organism evidence="3 4">
    <name type="scientific">Psychracetigena formicireducens</name>
    <dbReference type="NCBI Taxonomy" id="2986056"/>
    <lineage>
        <taxon>Bacteria</taxon>
        <taxon>Bacillati</taxon>
        <taxon>Candidatus Lithacetigenota</taxon>
        <taxon>Candidatus Psychracetigena</taxon>
    </lineage>
</organism>
<keyword evidence="1" id="KW-0472">Membrane</keyword>
<proteinExistence type="predicted"/>
<keyword evidence="1" id="KW-1133">Transmembrane helix</keyword>
<comment type="caution">
    <text evidence="3">The sequence shown here is derived from an EMBL/GenBank/DDBJ whole genome shotgun (WGS) entry which is preliminary data.</text>
</comment>
<dbReference type="Proteomes" id="UP000811545">
    <property type="component" value="Unassembled WGS sequence"/>
</dbReference>
<feature type="transmembrane region" description="Helical" evidence="1">
    <location>
        <begin position="122"/>
        <end position="140"/>
    </location>
</feature>